<feature type="chain" id="PRO_5046368304" evidence="3">
    <location>
        <begin position="19"/>
        <end position="531"/>
    </location>
</feature>
<proteinExistence type="predicted"/>
<evidence type="ECO:0000256" key="3">
    <source>
        <dbReference type="SAM" id="SignalP"/>
    </source>
</evidence>
<dbReference type="PROSITE" id="PS00928">
    <property type="entry name" value="TREHALASE_2"/>
    <property type="match status" value="1"/>
</dbReference>
<dbReference type="RefSeq" id="WP_252167882.1">
    <property type="nucleotide sequence ID" value="NZ_CP084930.1"/>
</dbReference>
<keyword evidence="2" id="KW-0326">Glycosidase</keyword>
<dbReference type="InterPro" id="IPR001661">
    <property type="entry name" value="Glyco_hydro_37"/>
</dbReference>
<dbReference type="EMBL" id="CP084930">
    <property type="protein sequence ID" value="USI74076.1"/>
    <property type="molecule type" value="Genomic_DNA"/>
</dbReference>
<keyword evidence="5" id="KW-1185">Reference proteome</keyword>
<dbReference type="Gene3D" id="1.50.10.10">
    <property type="match status" value="1"/>
</dbReference>
<protein>
    <submittedName>
        <fullName evidence="4">Alpha,alpha-trehalase TreF</fullName>
    </submittedName>
</protein>
<reference evidence="4" key="1">
    <citation type="journal article" date="2022" name="Toxins">
        <title>Genomic Analysis of Sphingopyxis sp. USTB-05 for Biodegrading Cyanobacterial Hepatotoxins.</title>
        <authorList>
            <person name="Liu C."/>
            <person name="Xu Q."/>
            <person name="Zhao Z."/>
            <person name="Zhang H."/>
            <person name="Liu X."/>
            <person name="Yin C."/>
            <person name="Liu Y."/>
            <person name="Yan H."/>
        </authorList>
    </citation>
    <scope>NUCLEOTIDE SEQUENCE</scope>
    <source>
        <strain evidence="4">NBD5</strain>
    </source>
</reference>
<evidence type="ECO:0000313" key="4">
    <source>
        <dbReference type="EMBL" id="USI74076.1"/>
    </source>
</evidence>
<keyword evidence="1" id="KW-0378">Hydrolase</keyword>
<evidence type="ECO:0000256" key="2">
    <source>
        <dbReference type="ARBA" id="ARBA00023295"/>
    </source>
</evidence>
<dbReference type="PROSITE" id="PS00927">
    <property type="entry name" value="TREHALASE_1"/>
    <property type="match status" value="1"/>
</dbReference>
<dbReference type="Pfam" id="PF01204">
    <property type="entry name" value="Trehalase"/>
    <property type="match status" value="1"/>
</dbReference>
<evidence type="ECO:0000313" key="5">
    <source>
        <dbReference type="Proteomes" id="UP001056937"/>
    </source>
</evidence>
<evidence type="ECO:0000256" key="1">
    <source>
        <dbReference type="ARBA" id="ARBA00022801"/>
    </source>
</evidence>
<dbReference type="InterPro" id="IPR018232">
    <property type="entry name" value="Glyco_hydro_37_CS"/>
</dbReference>
<accession>A0ABY4XBE6</accession>
<dbReference type="Proteomes" id="UP001056937">
    <property type="component" value="Chromosome 1"/>
</dbReference>
<dbReference type="PANTHER" id="PTHR23403:SF1">
    <property type="entry name" value="TREHALASE"/>
    <property type="match status" value="1"/>
</dbReference>
<sequence length="531" mass="57414">MIVRFAAAALFLGVAAEAAPAPAPAPPTMPVITATPADIYGPLYRAVELARLFPDSKTFADAVPRRDAGAILAAYREEQPRGPALRRFVLANFSLPATPAPPPPVAGARATPLAAHIAALWPVLTRQPLASPPGSSALPLPRSYVVPGGRFREIYYWDSYFTMLGLARDGRADLVDAMVENFTTLIERYGHIPNGTRSYYLSRSQPPVFYLMVGLARSGDAALARRRLAALRREHDYWMLGADALKPGQAARHVVRLADGRLLNRYWDARDTPRDESYAEDVATAAALPARARAGLWRELRAGAESGWDYSSRWLADGRSLASIRTTSIAPVDLNSLLYGMEAAIAAGCARLGDAACAADYRAQALRRGAAIRTLMWDARGGRFADLLWRSGRQTPTLSAATLYPLFTGVADPAQARAVARTVRARLIGMGGLRTTRAATGQQWDAPNGWAPLQWIAVQGLRRYGEAATARRIATRWLATVQAGYAASGTLVEKYDVERRGVAGHGGEYAVQQGFGWTNGVTRALMDAYPS</sequence>
<keyword evidence="3" id="KW-0732">Signal</keyword>
<name>A0ABY4XBE6_9SPHN</name>
<gene>
    <name evidence="4" type="primary">treF</name>
    <name evidence="4" type="ORF">LHA26_06340</name>
</gene>
<organism evidence="4 5">
    <name type="scientific">Sphingomonas morindae</name>
    <dbReference type="NCBI Taxonomy" id="1541170"/>
    <lineage>
        <taxon>Bacteria</taxon>
        <taxon>Pseudomonadati</taxon>
        <taxon>Pseudomonadota</taxon>
        <taxon>Alphaproteobacteria</taxon>
        <taxon>Sphingomonadales</taxon>
        <taxon>Sphingomonadaceae</taxon>
        <taxon>Sphingomonas</taxon>
    </lineage>
</organism>
<dbReference type="NCBIfam" id="NF009773">
    <property type="entry name" value="PRK13270.1"/>
    <property type="match status" value="1"/>
</dbReference>
<dbReference type="InterPro" id="IPR012341">
    <property type="entry name" value="6hp_glycosidase-like_sf"/>
</dbReference>
<dbReference type="InterPro" id="IPR008928">
    <property type="entry name" value="6-hairpin_glycosidase_sf"/>
</dbReference>
<dbReference type="PANTHER" id="PTHR23403">
    <property type="entry name" value="TREHALASE"/>
    <property type="match status" value="1"/>
</dbReference>
<dbReference type="PRINTS" id="PR00744">
    <property type="entry name" value="GLHYDRLASE37"/>
</dbReference>
<dbReference type="NCBIfam" id="NF009774">
    <property type="entry name" value="PRK13271.1"/>
    <property type="match status" value="1"/>
</dbReference>
<dbReference type="SUPFAM" id="SSF48208">
    <property type="entry name" value="Six-hairpin glycosidases"/>
    <property type="match status" value="1"/>
</dbReference>
<feature type="signal peptide" evidence="3">
    <location>
        <begin position="1"/>
        <end position="18"/>
    </location>
</feature>